<keyword evidence="2" id="KW-0472">Membrane</keyword>
<organism evidence="3 4">
    <name type="scientific">Evansella tamaricis</name>
    <dbReference type="NCBI Taxonomy" id="2069301"/>
    <lineage>
        <taxon>Bacteria</taxon>
        <taxon>Bacillati</taxon>
        <taxon>Bacillota</taxon>
        <taxon>Bacilli</taxon>
        <taxon>Bacillales</taxon>
        <taxon>Bacillaceae</taxon>
        <taxon>Evansella</taxon>
    </lineage>
</organism>
<feature type="transmembrane region" description="Helical" evidence="2">
    <location>
        <begin position="6"/>
        <end position="24"/>
    </location>
</feature>
<keyword evidence="4" id="KW-1185">Reference proteome</keyword>
<protein>
    <recommendedName>
        <fullName evidence="5">NADH dehydrogenase subunit 6</fullName>
    </recommendedName>
</protein>
<feature type="transmembrane region" description="Helical" evidence="2">
    <location>
        <begin position="31"/>
        <end position="52"/>
    </location>
</feature>
<feature type="compositionally biased region" description="Acidic residues" evidence="1">
    <location>
        <begin position="132"/>
        <end position="144"/>
    </location>
</feature>
<evidence type="ECO:0000256" key="1">
    <source>
        <dbReference type="SAM" id="MobiDB-lite"/>
    </source>
</evidence>
<evidence type="ECO:0000256" key="2">
    <source>
        <dbReference type="SAM" id="Phobius"/>
    </source>
</evidence>
<feature type="compositionally biased region" description="Low complexity" evidence="1">
    <location>
        <begin position="170"/>
        <end position="179"/>
    </location>
</feature>
<evidence type="ECO:0000313" key="4">
    <source>
        <dbReference type="Proteomes" id="UP000784880"/>
    </source>
</evidence>
<reference evidence="3 4" key="1">
    <citation type="submission" date="2021-06" db="EMBL/GenBank/DDBJ databases">
        <title>Bacillus sp. RD4P76, an endophyte from a halophyte.</title>
        <authorList>
            <person name="Sun J.-Q."/>
        </authorList>
    </citation>
    <scope>NUCLEOTIDE SEQUENCE [LARGE SCALE GENOMIC DNA]</scope>
    <source>
        <strain evidence="3 4">CGMCC 1.15917</strain>
    </source>
</reference>
<evidence type="ECO:0000313" key="3">
    <source>
        <dbReference type="EMBL" id="MBU9713087.1"/>
    </source>
</evidence>
<evidence type="ECO:0008006" key="5">
    <source>
        <dbReference type="Google" id="ProtNLM"/>
    </source>
</evidence>
<keyword evidence="2" id="KW-0812">Transmembrane</keyword>
<name>A0ABS6JHD4_9BACI</name>
<feature type="transmembrane region" description="Helical" evidence="2">
    <location>
        <begin position="64"/>
        <end position="84"/>
    </location>
</feature>
<sequence>MNNPHYVALWIVIGLYILSELFLLRFPKYVILKYIPSLLGIIGSVLVAVWSYQNIMLFDELIHYIFFSIVLFCLSGIIFVIMSARKPFRRKKKKMVTEDEVEETEDEVETEPSDKIEEPETIDEMSEKEQSETIDEMSDMEPSAEPEGKADDEVVKPDIIGEENQEDKSSGSNKNEGSS</sequence>
<proteinExistence type="predicted"/>
<dbReference type="EMBL" id="JAHQCS010000121">
    <property type="protein sequence ID" value="MBU9713087.1"/>
    <property type="molecule type" value="Genomic_DNA"/>
</dbReference>
<keyword evidence="2" id="KW-1133">Transmembrane helix</keyword>
<comment type="caution">
    <text evidence="3">The sequence shown here is derived from an EMBL/GenBank/DDBJ whole genome shotgun (WGS) entry which is preliminary data.</text>
</comment>
<dbReference type="RefSeq" id="WP_217067259.1">
    <property type="nucleotide sequence ID" value="NZ_JAHQCS010000121.1"/>
</dbReference>
<gene>
    <name evidence="3" type="ORF">KS419_15250</name>
</gene>
<feature type="region of interest" description="Disordered" evidence="1">
    <location>
        <begin position="89"/>
        <end position="179"/>
    </location>
</feature>
<feature type="compositionally biased region" description="Basic and acidic residues" evidence="1">
    <location>
        <begin position="146"/>
        <end position="156"/>
    </location>
</feature>
<dbReference type="Proteomes" id="UP000784880">
    <property type="component" value="Unassembled WGS sequence"/>
</dbReference>
<feature type="compositionally biased region" description="Acidic residues" evidence="1">
    <location>
        <begin position="98"/>
        <end position="111"/>
    </location>
</feature>
<accession>A0ABS6JHD4</accession>